<name>A0AAE9W5U0_9SCHI</name>
<evidence type="ECO:0000256" key="11">
    <source>
        <dbReference type="ARBA" id="ARBA00022829"/>
    </source>
</evidence>
<comment type="subcellular location">
    <subcellularLocation>
        <location evidence="3">Chromosome</location>
        <location evidence="3">Centromere</location>
        <location evidence="3">Kinetochore</location>
    </subcellularLocation>
    <subcellularLocation>
        <location evidence="2">Cytoplasm</location>
        <location evidence="2">Cytoskeleton</location>
        <location evidence="2">Spindle</location>
    </subcellularLocation>
    <subcellularLocation>
        <location evidence="1">Nucleus</location>
    </subcellularLocation>
</comment>
<evidence type="ECO:0000256" key="9">
    <source>
        <dbReference type="ARBA" id="ARBA00022701"/>
    </source>
</evidence>
<dbReference type="Proteomes" id="UP001212411">
    <property type="component" value="Chromosome 1"/>
</dbReference>
<organism evidence="18 19">
    <name type="scientific">Schizosaccharomyces osmophilus</name>
    <dbReference type="NCBI Taxonomy" id="2545709"/>
    <lineage>
        <taxon>Eukaryota</taxon>
        <taxon>Fungi</taxon>
        <taxon>Dikarya</taxon>
        <taxon>Ascomycota</taxon>
        <taxon>Taphrinomycotina</taxon>
        <taxon>Schizosaccharomycetes</taxon>
        <taxon>Schizosaccharomycetales</taxon>
        <taxon>Schizosaccharomycetaceae</taxon>
        <taxon>Schizosaccharomyces</taxon>
    </lineage>
</organism>
<dbReference type="GO" id="GO:1990023">
    <property type="term" value="C:mitotic spindle midzone"/>
    <property type="evidence" value="ECO:0007669"/>
    <property type="project" value="TreeGrafter"/>
</dbReference>
<dbReference type="GO" id="GO:0000278">
    <property type="term" value="P:mitotic cell cycle"/>
    <property type="evidence" value="ECO:0007669"/>
    <property type="project" value="InterPro"/>
</dbReference>
<evidence type="ECO:0000256" key="14">
    <source>
        <dbReference type="ARBA" id="ARBA00023242"/>
    </source>
</evidence>
<dbReference type="PANTHER" id="PTHR28036:SF1">
    <property type="entry name" value="DASH COMPLEX SUBUNIT DAD2"/>
    <property type="match status" value="1"/>
</dbReference>
<dbReference type="InterPro" id="IPR013963">
    <property type="entry name" value="DASH_Dad2"/>
</dbReference>
<evidence type="ECO:0000256" key="4">
    <source>
        <dbReference type="ARBA" id="ARBA00005501"/>
    </source>
</evidence>
<evidence type="ECO:0000313" key="18">
    <source>
        <dbReference type="EMBL" id="WBW70695.1"/>
    </source>
</evidence>
<protein>
    <recommendedName>
        <fullName evidence="5">DASH complex subunit DAD2</fullName>
    </recommendedName>
    <alternativeName>
        <fullName evidence="17">Outer kinetochore protein DAD2</fullName>
    </alternativeName>
</protein>
<dbReference type="GeneID" id="80875838"/>
<dbReference type="GO" id="GO:0044732">
    <property type="term" value="C:mitotic spindle pole body"/>
    <property type="evidence" value="ECO:0007669"/>
    <property type="project" value="TreeGrafter"/>
</dbReference>
<keyword evidence="9" id="KW-0493">Microtubule</keyword>
<evidence type="ECO:0000256" key="16">
    <source>
        <dbReference type="ARBA" id="ARBA00023328"/>
    </source>
</evidence>
<evidence type="ECO:0000256" key="2">
    <source>
        <dbReference type="ARBA" id="ARBA00004186"/>
    </source>
</evidence>
<dbReference type="GO" id="GO:0051301">
    <property type="term" value="P:cell division"/>
    <property type="evidence" value="ECO:0007669"/>
    <property type="project" value="UniProtKB-KW"/>
</dbReference>
<dbReference type="KEGG" id="som:SOMG_02357"/>
<dbReference type="GO" id="GO:0008608">
    <property type="term" value="P:attachment of spindle microtubules to kinetochore"/>
    <property type="evidence" value="ECO:0007669"/>
    <property type="project" value="TreeGrafter"/>
</dbReference>
<dbReference type="AlphaFoldDB" id="A0AAE9W5U0"/>
<reference evidence="18 19" key="1">
    <citation type="journal article" date="2023" name="G3 (Bethesda)">
        <title>A high-quality reference genome for the fission yeast Schizosaccharomyces osmophilus.</title>
        <authorList>
            <person name="Jia G.S."/>
            <person name="Zhang W.C."/>
            <person name="Liang Y."/>
            <person name="Liu X.H."/>
            <person name="Rhind N."/>
            <person name="Pidoux A."/>
            <person name="Brysch-Herzberg M."/>
            <person name="Du L.L."/>
        </authorList>
    </citation>
    <scope>NUCLEOTIDE SEQUENCE [LARGE SCALE GENOMIC DNA]</scope>
    <source>
        <strain evidence="18 19">CBS 15793</strain>
    </source>
</reference>
<keyword evidence="11" id="KW-0159">Chromosome partition</keyword>
<accession>A0AAE9W5U0</accession>
<keyword evidence="19" id="KW-1185">Reference proteome</keyword>
<evidence type="ECO:0000256" key="10">
    <source>
        <dbReference type="ARBA" id="ARBA00022776"/>
    </source>
</evidence>
<evidence type="ECO:0000256" key="1">
    <source>
        <dbReference type="ARBA" id="ARBA00004123"/>
    </source>
</evidence>
<dbReference type="Pfam" id="PF08654">
    <property type="entry name" value="DASH_Dad2"/>
    <property type="match status" value="1"/>
</dbReference>
<keyword evidence="10" id="KW-0498">Mitosis</keyword>
<keyword evidence="6" id="KW-0158">Chromosome</keyword>
<keyword evidence="7" id="KW-0963">Cytoplasm</keyword>
<evidence type="ECO:0000313" key="19">
    <source>
        <dbReference type="Proteomes" id="UP001212411"/>
    </source>
</evidence>
<proteinExistence type="inferred from homology"/>
<keyword evidence="12" id="KW-0995">Kinetochore</keyword>
<keyword evidence="8" id="KW-0132">Cell division</keyword>
<keyword evidence="16" id="KW-0137">Centromere</keyword>
<evidence type="ECO:0000256" key="7">
    <source>
        <dbReference type="ARBA" id="ARBA00022490"/>
    </source>
</evidence>
<evidence type="ECO:0000256" key="8">
    <source>
        <dbReference type="ARBA" id="ARBA00022618"/>
    </source>
</evidence>
<dbReference type="RefSeq" id="XP_056034938.1">
    <property type="nucleotide sequence ID" value="XM_056181149.1"/>
</dbReference>
<comment type="similarity">
    <text evidence="4">Belongs to the DASH complex DAD2 family.</text>
</comment>
<keyword evidence="14" id="KW-0539">Nucleus</keyword>
<evidence type="ECO:0000256" key="13">
    <source>
        <dbReference type="ARBA" id="ARBA00023212"/>
    </source>
</evidence>
<sequence length="90" mass="10270">MLNSRITEKEKEYASICKLKEISQEMSKKLELLAERLETLNDGSEAVSTVLQNWPMIFESIQLASQNTEALVRVPHTLDEKQPSDSFSNQ</sequence>
<keyword evidence="15" id="KW-0131">Cell cycle</keyword>
<dbReference type="PANTHER" id="PTHR28036">
    <property type="entry name" value="DASH COMPLEX SUBUNIT DAD2"/>
    <property type="match status" value="1"/>
</dbReference>
<gene>
    <name evidence="18" type="primary">dad2</name>
    <name evidence="18" type="ORF">SOMG_02357</name>
</gene>
<evidence type="ECO:0000256" key="17">
    <source>
        <dbReference type="ARBA" id="ARBA00030568"/>
    </source>
</evidence>
<evidence type="ECO:0000256" key="3">
    <source>
        <dbReference type="ARBA" id="ARBA00004629"/>
    </source>
</evidence>
<dbReference type="GO" id="GO:0005874">
    <property type="term" value="C:microtubule"/>
    <property type="evidence" value="ECO:0007669"/>
    <property type="project" value="UniProtKB-KW"/>
</dbReference>
<dbReference type="GO" id="GO:0042729">
    <property type="term" value="C:DASH complex"/>
    <property type="evidence" value="ECO:0007669"/>
    <property type="project" value="InterPro"/>
</dbReference>
<evidence type="ECO:0000256" key="15">
    <source>
        <dbReference type="ARBA" id="ARBA00023306"/>
    </source>
</evidence>
<evidence type="ECO:0000256" key="5">
    <source>
        <dbReference type="ARBA" id="ARBA00020260"/>
    </source>
</evidence>
<keyword evidence="13" id="KW-0206">Cytoskeleton</keyword>
<evidence type="ECO:0000256" key="12">
    <source>
        <dbReference type="ARBA" id="ARBA00022838"/>
    </source>
</evidence>
<dbReference type="EMBL" id="CP115611">
    <property type="protein sequence ID" value="WBW70695.1"/>
    <property type="molecule type" value="Genomic_DNA"/>
</dbReference>
<evidence type="ECO:0000256" key="6">
    <source>
        <dbReference type="ARBA" id="ARBA00022454"/>
    </source>
</evidence>